<evidence type="ECO:0000313" key="3">
    <source>
        <dbReference type="Proteomes" id="UP000018296"/>
    </source>
</evidence>
<proteinExistence type="predicted"/>
<dbReference type="Pfam" id="PF01832">
    <property type="entry name" value="Glucosaminidase"/>
    <property type="match status" value="1"/>
</dbReference>
<dbReference type="PROSITE" id="PS51781">
    <property type="entry name" value="SH3B"/>
    <property type="match status" value="2"/>
</dbReference>
<gene>
    <name evidence="2" type="ORF">P343_14265</name>
</gene>
<evidence type="ECO:0000313" key="2">
    <source>
        <dbReference type="EMBL" id="EST10974.1"/>
    </source>
</evidence>
<reference evidence="2 3" key="1">
    <citation type="journal article" date="2013" name="Genome Announc.">
        <title>Genome Sequence of Sporolactobacillus laevolacticus DSM442, an Efficient Polymer-Grade D-Lactate Producer from Agricultural Waste Cottonseed as a Nitrogen Source.</title>
        <authorList>
            <person name="Wang H."/>
            <person name="Wang L."/>
            <person name="Ju J."/>
            <person name="Yu B."/>
            <person name="Ma Y."/>
        </authorList>
    </citation>
    <scope>NUCLEOTIDE SEQUENCE [LARGE SCALE GENOMIC DNA]</scope>
    <source>
        <strain evidence="2 3">DSM 442</strain>
    </source>
</reference>
<dbReference type="SMART" id="SM00287">
    <property type="entry name" value="SH3b"/>
    <property type="match status" value="4"/>
</dbReference>
<dbReference type="InterPro" id="IPR002901">
    <property type="entry name" value="MGlyc_endo_b_GlcNAc-like_dom"/>
</dbReference>
<name>V6J2I7_9BACL</name>
<accession>V6J2I7</accession>
<dbReference type="Pfam" id="PF08239">
    <property type="entry name" value="SH3_3"/>
    <property type="match status" value="4"/>
</dbReference>
<dbReference type="Proteomes" id="UP000018296">
    <property type="component" value="Unassembled WGS sequence"/>
</dbReference>
<dbReference type="InterPro" id="IPR052354">
    <property type="entry name" value="Cell_Wall_Dynamics_Protein"/>
</dbReference>
<dbReference type="PATRIC" id="fig|1395513.3.peg.2893"/>
<dbReference type="SMART" id="SM00047">
    <property type="entry name" value="LYZ2"/>
    <property type="match status" value="1"/>
</dbReference>
<organism evidence="2 3">
    <name type="scientific">Sporolactobacillus laevolacticus DSM 442</name>
    <dbReference type="NCBI Taxonomy" id="1395513"/>
    <lineage>
        <taxon>Bacteria</taxon>
        <taxon>Bacillati</taxon>
        <taxon>Bacillota</taxon>
        <taxon>Bacilli</taxon>
        <taxon>Bacillales</taxon>
        <taxon>Sporolactobacillaceae</taxon>
        <taxon>Sporolactobacillus</taxon>
    </lineage>
</organism>
<dbReference type="AlphaFoldDB" id="V6J2I7"/>
<dbReference type="OrthoDB" id="9816557at2"/>
<dbReference type="STRING" id="1395513.P343_14265"/>
<dbReference type="Gene3D" id="2.30.30.40">
    <property type="entry name" value="SH3 Domains"/>
    <property type="match status" value="4"/>
</dbReference>
<dbReference type="PANTHER" id="PTHR34408:SF1">
    <property type="entry name" value="GLYCOSYL HYDROLASE FAMILY 19 DOMAIN-CONTAINING PROTEIN HI_1415"/>
    <property type="match status" value="1"/>
</dbReference>
<dbReference type="InterPro" id="IPR003646">
    <property type="entry name" value="SH3-like_bac-type"/>
</dbReference>
<feature type="domain" description="SH3b" evidence="1">
    <location>
        <begin position="95"/>
        <end position="157"/>
    </location>
</feature>
<comment type="caution">
    <text evidence="2">The sequence shown here is derived from an EMBL/GenBank/DDBJ whole genome shotgun (WGS) entry which is preliminary data.</text>
</comment>
<dbReference type="GO" id="GO:0004040">
    <property type="term" value="F:amidase activity"/>
    <property type="evidence" value="ECO:0007669"/>
    <property type="project" value="InterPro"/>
</dbReference>
<dbReference type="PANTHER" id="PTHR34408">
    <property type="entry name" value="FAMILY PROTEIN, PUTATIVE-RELATED"/>
    <property type="match status" value="1"/>
</dbReference>
<feature type="domain" description="SH3b" evidence="1">
    <location>
        <begin position="160"/>
        <end position="222"/>
    </location>
</feature>
<dbReference type="eggNOG" id="COG4193">
    <property type="taxonomic scope" value="Bacteria"/>
</dbReference>
<dbReference type="Gene3D" id="1.10.530.10">
    <property type="match status" value="1"/>
</dbReference>
<evidence type="ECO:0000259" key="1">
    <source>
        <dbReference type="PROSITE" id="PS51781"/>
    </source>
</evidence>
<dbReference type="RefSeq" id="WP_023511084.1">
    <property type="nucleotide sequence ID" value="NZ_AWTC01000015.1"/>
</dbReference>
<protein>
    <submittedName>
        <fullName evidence="2">Autolysin</fullName>
    </submittedName>
</protein>
<sequence length="531" mass="58387">MRKFITGMLVLVFVFAAFLPIENHAYARTLYSAYVKSYTLKVRSQSSTHYRTLRTLTMGNKVKVTGIRGAYSKISYGKTTGYVQTSSLSRQKYKAYNAYVTVYTLKVRSNASVHYAVRQTLTLGNQVTVVGKGNKYALISAGGTKGYVQNKYLTTTPFSPYTAYVLSPTLKIRDHASTKYQVLRTMQIRDQVTVIGKGNKYALVQVDGTTGYVQANYLGSTPPPDLGYVTTQYPYTLSDAVNKQMSTSPQTDAKYSLFVPKSNLFFDGSQWLTTADTGVRGGADNNAWVVTQLAQGKPVQVLQFDNNDWYQVKFNTGWVNASPSDVQYNLDPNNFPNGTDGAFQFLNLSAPTAVNADEVNNKILNGRGILAGKAAAFIQAANEQHINEIYLIAHALLETGNGSSPLANGIQVSSINGQPVESKTVYNMFGIGAVDSDPNTKGAEFAYQQGWFTPEAAIIGGAQFIGSNYINSTVYHQDTLYKMRWNPAKLGPATHQYASDIGWAIKQATIIKGLYGLLSTYTLKFDVPRYN</sequence>
<keyword evidence="3" id="KW-1185">Reference proteome</keyword>
<dbReference type="EMBL" id="AWTC01000015">
    <property type="protein sequence ID" value="EST10974.1"/>
    <property type="molecule type" value="Genomic_DNA"/>
</dbReference>